<keyword evidence="2" id="KW-0012">Acyltransferase</keyword>
<dbReference type="InterPro" id="IPR016181">
    <property type="entry name" value="Acyl_CoA_acyltransferase"/>
</dbReference>
<dbReference type="PANTHER" id="PTHR43877:SF1">
    <property type="entry name" value="ACETYLTRANSFERASE"/>
    <property type="match status" value="1"/>
</dbReference>
<dbReference type="Pfam" id="PF00583">
    <property type="entry name" value="Acetyltransf_1"/>
    <property type="match status" value="1"/>
</dbReference>
<dbReference type="InterPro" id="IPR000182">
    <property type="entry name" value="GNAT_dom"/>
</dbReference>
<reference evidence="4" key="1">
    <citation type="journal article" date="2014" name="Genome Biol. Evol.">
        <title>Pangenome evidence for extensive interdomain horizontal transfer affecting lineage core and shell genes in uncultured planktonic thaumarchaeota and euryarchaeota.</title>
        <authorList>
            <person name="Deschamps P."/>
            <person name="Zivanovic Y."/>
            <person name="Moreira D."/>
            <person name="Rodriguez-Valera F."/>
            <person name="Lopez-Garcia P."/>
        </authorList>
    </citation>
    <scope>NUCLEOTIDE SEQUENCE</scope>
</reference>
<keyword evidence="1 4" id="KW-0808">Transferase</keyword>
<organism evidence="4">
    <name type="scientific">uncultured marine group II/III euryarchaeote SAT1000_51_D10</name>
    <dbReference type="NCBI Taxonomy" id="1456587"/>
    <lineage>
        <taxon>Archaea</taxon>
        <taxon>Methanobacteriati</taxon>
        <taxon>Methanobacteriota</taxon>
        <taxon>environmental samples</taxon>
    </lineage>
</organism>
<dbReference type="PANTHER" id="PTHR43877">
    <property type="entry name" value="AMINOALKYLPHOSPHONATE N-ACETYLTRANSFERASE-RELATED-RELATED"/>
    <property type="match status" value="1"/>
</dbReference>
<feature type="domain" description="N-acetyltransferase" evidence="3">
    <location>
        <begin position="6"/>
        <end position="151"/>
    </location>
</feature>
<sequence>MSSDEITIHNAAISDIEEVARLFDAYREFYGKPSDITLSKDFLSDRINSEESTVLFARIKGECVGFVQLYPFFSSVRATRLLVLNDLYVDPLQRRKGVAKQLMESAVVVARASNCRGMLLETTDDNASAQSLYEKLGWVEETGVKHYSLDL</sequence>
<proteinExistence type="predicted"/>
<dbReference type="PROSITE" id="PS51186">
    <property type="entry name" value="GNAT"/>
    <property type="match status" value="1"/>
</dbReference>
<dbReference type="CDD" id="cd04301">
    <property type="entry name" value="NAT_SF"/>
    <property type="match status" value="1"/>
</dbReference>
<evidence type="ECO:0000256" key="2">
    <source>
        <dbReference type="ARBA" id="ARBA00023315"/>
    </source>
</evidence>
<dbReference type="GO" id="GO:0016747">
    <property type="term" value="F:acyltransferase activity, transferring groups other than amino-acyl groups"/>
    <property type="evidence" value="ECO:0007669"/>
    <property type="project" value="InterPro"/>
</dbReference>
<dbReference type="AlphaFoldDB" id="A0A075IGQ5"/>
<evidence type="ECO:0000259" key="3">
    <source>
        <dbReference type="PROSITE" id="PS51186"/>
    </source>
</evidence>
<dbReference type="EMBL" id="KF901291">
    <property type="protein sequence ID" value="AIF25458.1"/>
    <property type="molecule type" value="Genomic_DNA"/>
</dbReference>
<accession>A0A075IGQ5</accession>
<evidence type="ECO:0000313" key="4">
    <source>
        <dbReference type="EMBL" id="AIF25458.1"/>
    </source>
</evidence>
<name>A0A075IGQ5_9EURY</name>
<evidence type="ECO:0000256" key="1">
    <source>
        <dbReference type="ARBA" id="ARBA00022679"/>
    </source>
</evidence>
<dbReference type="SUPFAM" id="SSF55729">
    <property type="entry name" value="Acyl-CoA N-acyltransferases (Nat)"/>
    <property type="match status" value="1"/>
</dbReference>
<dbReference type="Gene3D" id="3.40.630.30">
    <property type="match status" value="1"/>
</dbReference>
<dbReference type="InterPro" id="IPR050832">
    <property type="entry name" value="Bact_Acetyltransf"/>
</dbReference>
<protein>
    <submittedName>
        <fullName evidence="4">Acetyltransferase</fullName>
    </submittedName>
</protein>